<proteinExistence type="predicted"/>
<accession>A0ABQ8T9Q6</accession>
<dbReference type="EMBL" id="JAJSOF020000013">
    <property type="protein sequence ID" value="KAJ4443229.1"/>
    <property type="molecule type" value="Genomic_DNA"/>
</dbReference>
<dbReference type="Proteomes" id="UP001148838">
    <property type="component" value="Unassembled WGS sequence"/>
</dbReference>
<keyword evidence="2" id="KW-1185">Reference proteome</keyword>
<feature type="non-terminal residue" evidence="1">
    <location>
        <position position="1"/>
    </location>
</feature>
<dbReference type="Gene3D" id="3.80.10.10">
    <property type="entry name" value="Ribonuclease Inhibitor"/>
    <property type="match status" value="2"/>
</dbReference>
<gene>
    <name evidence="1" type="ORF">ANN_04897</name>
</gene>
<comment type="caution">
    <text evidence="1">The sequence shown here is derived from an EMBL/GenBank/DDBJ whole genome shotgun (WGS) entry which is preliminary data.</text>
</comment>
<sequence>IFVPQETYEMPPRRTITPLPLEELCLTEVMNYLERELIFCGQVRRYQQNSLLLRRRGIDADSLVAELRGHLDGLPPLLSEMVRQKITNKLLKNTKAMANQPGLLVGLLDIVLNKEVKTLELGDSRLRSDFEIWPLILKKCTGLERFVLGSNMFGSKGVLAIQPFLTTLTSNCPMLTELILKDAVRGSLTLATIGKSCNRLRTLDITGSQINCSDLIHLCVQSPPSFTSDLPLDNTSEDDLNPLCQTLEVLFLGNTHVRAKGAAFVLRVIPNLTSLGNFVFTAAGLRRLYGLKTRPWPGHKLKHAFYRGPSNVKLKVLANCCPALESLFVGSDAPRRVHFHNFSAFKMLRRLTLENIHCEDIMAGLKHTPNLVHLQISSVGVDFGIVGQCCPLLEKLTVSKEPSRTVTLPPNRGPLYTELQELKMTCTISLECGAMFLTNATKLRNIEITRIRDLTDDILASWLRKNPLQQLETLIFRYIELTRESVDMLLACCPRLCRLGELGSWDIRSWECRRLKDLVVQENYALHLVFYTRTAVNISDIITENWTSDEDIEEQL</sequence>
<protein>
    <submittedName>
        <fullName evidence="1">Uncharacterized protein</fullName>
    </submittedName>
</protein>
<evidence type="ECO:0000313" key="1">
    <source>
        <dbReference type="EMBL" id="KAJ4443229.1"/>
    </source>
</evidence>
<organism evidence="1 2">
    <name type="scientific">Periplaneta americana</name>
    <name type="common">American cockroach</name>
    <name type="synonym">Blatta americana</name>
    <dbReference type="NCBI Taxonomy" id="6978"/>
    <lineage>
        <taxon>Eukaryota</taxon>
        <taxon>Metazoa</taxon>
        <taxon>Ecdysozoa</taxon>
        <taxon>Arthropoda</taxon>
        <taxon>Hexapoda</taxon>
        <taxon>Insecta</taxon>
        <taxon>Pterygota</taxon>
        <taxon>Neoptera</taxon>
        <taxon>Polyneoptera</taxon>
        <taxon>Dictyoptera</taxon>
        <taxon>Blattodea</taxon>
        <taxon>Blattoidea</taxon>
        <taxon>Blattidae</taxon>
        <taxon>Blattinae</taxon>
        <taxon>Periplaneta</taxon>
    </lineage>
</organism>
<name>A0ABQ8T9Q6_PERAM</name>
<reference evidence="1 2" key="1">
    <citation type="journal article" date="2022" name="Allergy">
        <title>Genome assembly and annotation of Periplaneta americana reveal a comprehensive cockroach allergen profile.</title>
        <authorList>
            <person name="Wang L."/>
            <person name="Xiong Q."/>
            <person name="Saelim N."/>
            <person name="Wang L."/>
            <person name="Nong W."/>
            <person name="Wan A.T."/>
            <person name="Shi M."/>
            <person name="Liu X."/>
            <person name="Cao Q."/>
            <person name="Hui J.H.L."/>
            <person name="Sookrung N."/>
            <person name="Leung T.F."/>
            <person name="Tungtrongchitr A."/>
            <person name="Tsui S.K.W."/>
        </authorList>
    </citation>
    <scope>NUCLEOTIDE SEQUENCE [LARGE SCALE GENOMIC DNA]</scope>
    <source>
        <strain evidence="1">PWHHKU_190912</strain>
    </source>
</reference>
<dbReference type="PANTHER" id="PTHR38926:SF72">
    <property type="entry name" value="IM:7136021-RELATED"/>
    <property type="match status" value="1"/>
</dbReference>
<dbReference type="InterPro" id="IPR032675">
    <property type="entry name" value="LRR_dom_sf"/>
</dbReference>
<evidence type="ECO:0000313" key="2">
    <source>
        <dbReference type="Proteomes" id="UP001148838"/>
    </source>
</evidence>
<dbReference type="SUPFAM" id="SSF52047">
    <property type="entry name" value="RNI-like"/>
    <property type="match status" value="1"/>
</dbReference>
<dbReference type="PANTHER" id="PTHR38926">
    <property type="entry name" value="F-BOX DOMAIN CONTAINING PROTEIN, EXPRESSED"/>
    <property type="match status" value="1"/>
</dbReference>